<dbReference type="PANTHER" id="PTHR24094:SF15">
    <property type="entry name" value="AMP-DEPENDENT SYNTHETASE_LIGASE DOMAIN-CONTAINING PROTEIN-RELATED"/>
    <property type="match status" value="1"/>
</dbReference>
<keyword evidence="5" id="KW-1185">Reference proteome</keyword>
<evidence type="ECO:0000256" key="1">
    <source>
        <dbReference type="SAM" id="MobiDB-lite"/>
    </source>
</evidence>
<dbReference type="GO" id="GO:0004519">
    <property type="term" value="F:endonuclease activity"/>
    <property type="evidence" value="ECO:0007669"/>
    <property type="project" value="UniProtKB-KW"/>
</dbReference>
<feature type="chain" id="PRO_5039397592" evidence="2">
    <location>
        <begin position="23"/>
        <end position="261"/>
    </location>
</feature>
<proteinExistence type="predicted"/>
<feature type="domain" description="GmrSD restriction endonucleases C-terminal" evidence="3">
    <location>
        <begin position="105"/>
        <end position="239"/>
    </location>
</feature>
<keyword evidence="4" id="KW-0255">Endonuclease</keyword>
<name>A0A2U1SXK2_9MICO</name>
<dbReference type="EMBL" id="QEEX01000002">
    <property type="protein sequence ID" value="PWB96364.1"/>
    <property type="molecule type" value="Genomic_DNA"/>
</dbReference>
<reference evidence="5" key="1">
    <citation type="submission" date="2018-04" db="EMBL/GenBank/DDBJ databases">
        <authorList>
            <person name="Liu S."/>
            <person name="Wang Z."/>
            <person name="Li J."/>
        </authorList>
    </citation>
    <scope>NUCLEOTIDE SEQUENCE [LARGE SCALE GENOMIC DNA]</scope>
    <source>
        <strain evidence="5">S1194</strain>
    </source>
</reference>
<evidence type="ECO:0000256" key="2">
    <source>
        <dbReference type="SAM" id="SignalP"/>
    </source>
</evidence>
<gene>
    <name evidence="4" type="ORF">DF220_11970</name>
</gene>
<feature type="compositionally biased region" description="Pro residues" evidence="1">
    <location>
        <begin position="36"/>
        <end position="50"/>
    </location>
</feature>
<comment type="caution">
    <text evidence="4">The sequence shown here is derived from an EMBL/GenBank/DDBJ whole genome shotgun (WGS) entry which is preliminary data.</text>
</comment>
<keyword evidence="2" id="KW-0732">Signal</keyword>
<accession>A0A2U1SXK2</accession>
<evidence type="ECO:0000313" key="4">
    <source>
        <dbReference type="EMBL" id="PWB96364.1"/>
    </source>
</evidence>
<keyword evidence="4" id="KW-0540">Nuclease</keyword>
<keyword evidence="4" id="KW-0378">Hydrolase</keyword>
<dbReference type="InterPro" id="IPR011089">
    <property type="entry name" value="GmrSD_C"/>
</dbReference>
<dbReference type="PANTHER" id="PTHR24094">
    <property type="entry name" value="SECRETED PROTEIN"/>
    <property type="match status" value="1"/>
</dbReference>
<sequence length="261" mass="26983">MIAPLVLLALVVGATASGQDLWADTDASVGASPATQPTPAPPAPGAPAPSAPAQNAPAQNAPAGTALALLETIPVKGRSAKTGYDRDSQFGQAWADVDRNGCDTRNDILNRDLADTTKSGACRVLTGVLADPYTATTISFTRGAVTSSAVQIDHVVALMDAWQKGAQQLTQEQRVALANDPINLIAVDGPTNSRKGASDAASWLPPNKTFRCEYVARQVSIKAAYGLWMTSAEKSQIATVLSTCPDQPAFSSDLAAQRAAG</sequence>
<feature type="signal peptide" evidence="2">
    <location>
        <begin position="1"/>
        <end position="22"/>
    </location>
</feature>
<organism evidence="4 5">
    <name type="scientific">Homoserinimonas hongtaonis</name>
    <dbReference type="NCBI Taxonomy" id="2079791"/>
    <lineage>
        <taxon>Bacteria</taxon>
        <taxon>Bacillati</taxon>
        <taxon>Actinomycetota</taxon>
        <taxon>Actinomycetes</taxon>
        <taxon>Micrococcales</taxon>
        <taxon>Microbacteriaceae</taxon>
        <taxon>Homoserinimonas</taxon>
    </lineage>
</organism>
<dbReference type="AlphaFoldDB" id="A0A2U1SXK2"/>
<protein>
    <submittedName>
        <fullName evidence="4">HNH endonuclease</fullName>
    </submittedName>
</protein>
<evidence type="ECO:0000313" key="5">
    <source>
        <dbReference type="Proteomes" id="UP000244978"/>
    </source>
</evidence>
<feature type="compositionally biased region" description="Low complexity" evidence="1">
    <location>
        <begin position="51"/>
        <end position="60"/>
    </location>
</feature>
<dbReference type="Pfam" id="PF07510">
    <property type="entry name" value="GmrSD_C"/>
    <property type="match status" value="1"/>
</dbReference>
<evidence type="ECO:0000259" key="3">
    <source>
        <dbReference type="Pfam" id="PF07510"/>
    </source>
</evidence>
<dbReference type="Proteomes" id="UP000244978">
    <property type="component" value="Unassembled WGS sequence"/>
</dbReference>
<feature type="region of interest" description="Disordered" evidence="1">
    <location>
        <begin position="27"/>
        <end position="60"/>
    </location>
</feature>